<reference evidence="3" key="2">
    <citation type="submission" date="2023-06" db="EMBL/GenBank/DDBJ databases">
        <authorList>
            <person name="Swenson N.G."/>
            <person name="Wegrzyn J.L."/>
            <person name="Mcevoy S.L."/>
        </authorList>
    </citation>
    <scope>NUCLEOTIDE SEQUENCE</scope>
    <source>
        <strain evidence="3">NS2018</strain>
        <tissue evidence="3">Leaf</tissue>
    </source>
</reference>
<feature type="region of interest" description="Disordered" evidence="1">
    <location>
        <begin position="267"/>
        <end position="290"/>
    </location>
</feature>
<organism evidence="3 4">
    <name type="scientific">Acer saccharum</name>
    <name type="common">Sugar maple</name>
    <dbReference type="NCBI Taxonomy" id="4024"/>
    <lineage>
        <taxon>Eukaryota</taxon>
        <taxon>Viridiplantae</taxon>
        <taxon>Streptophyta</taxon>
        <taxon>Embryophyta</taxon>
        <taxon>Tracheophyta</taxon>
        <taxon>Spermatophyta</taxon>
        <taxon>Magnoliopsida</taxon>
        <taxon>eudicotyledons</taxon>
        <taxon>Gunneridae</taxon>
        <taxon>Pentapetalae</taxon>
        <taxon>rosids</taxon>
        <taxon>malvids</taxon>
        <taxon>Sapindales</taxon>
        <taxon>Sapindaceae</taxon>
        <taxon>Hippocastanoideae</taxon>
        <taxon>Acereae</taxon>
        <taxon>Acer</taxon>
    </lineage>
</organism>
<dbReference type="GO" id="GO:0008289">
    <property type="term" value="F:lipid binding"/>
    <property type="evidence" value="ECO:0007669"/>
    <property type="project" value="InterPro"/>
</dbReference>
<evidence type="ECO:0000313" key="3">
    <source>
        <dbReference type="EMBL" id="KAK0590965.1"/>
    </source>
</evidence>
<reference evidence="3" key="1">
    <citation type="journal article" date="2022" name="Plant J.">
        <title>Strategies of tolerance reflected in two North American maple genomes.</title>
        <authorList>
            <person name="McEvoy S.L."/>
            <person name="Sezen U.U."/>
            <person name="Trouern-Trend A."/>
            <person name="McMahon S.M."/>
            <person name="Schaberg P.G."/>
            <person name="Yang J."/>
            <person name="Wegrzyn J.L."/>
            <person name="Swenson N.G."/>
        </authorList>
    </citation>
    <scope>NUCLEOTIDE SEQUENCE</scope>
    <source>
        <strain evidence="3">NS2018</strain>
    </source>
</reference>
<dbReference type="AlphaFoldDB" id="A0AA39VRY8"/>
<dbReference type="InterPro" id="IPR017943">
    <property type="entry name" value="Bactericidal_perm-incr_a/b_dom"/>
</dbReference>
<proteinExistence type="predicted"/>
<feature type="region of interest" description="Disordered" evidence="1">
    <location>
        <begin position="351"/>
        <end position="399"/>
    </location>
</feature>
<comment type="caution">
    <text evidence="3">The sequence shown here is derived from an EMBL/GenBank/DDBJ whole genome shotgun (WGS) entry which is preliminary data.</text>
</comment>
<dbReference type="SUPFAM" id="SSF55394">
    <property type="entry name" value="Bactericidal permeability-increasing protein, BPI"/>
    <property type="match status" value="1"/>
</dbReference>
<gene>
    <name evidence="3" type="ORF">LWI29_033751</name>
</gene>
<evidence type="ECO:0000259" key="2">
    <source>
        <dbReference type="Pfam" id="PF01273"/>
    </source>
</evidence>
<name>A0AA39VRY8_ACESA</name>
<dbReference type="Gene3D" id="3.15.10.10">
    <property type="entry name" value="Bactericidal permeability-increasing protein, domain 1"/>
    <property type="match status" value="1"/>
</dbReference>
<evidence type="ECO:0000313" key="4">
    <source>
        <dbReference type="Proteomes" id="UP001168877"/>
    </source>
</evidence>
<keyword evidence="4" id="KW-1185">Reference proteome</keyword>
<protein>
    <recommendedName>
        <fullName evidence="2">Lipid-binding serum glycoprotein N-terminal domain-containing protein</fullName>
    </recommendedName>
</protein>
<feature type="region of interest" description="Disordered" evidence="1">
    <location>
        <begin position="1"/>
        <end position="20"/>
    </location>
</feature>
<dbReference type="PANTHER" id="PTHR47481:SF22">
    <property type="entry name" value="RETROTRANSPOSON GAG DOMAIN-CONTAINING PROTEIN"/>
    <property type="match status" value="1"/>
</dbReference>
<dbReference type="Proteomes" id="UP001168877">
    <property type="component" value="Unassembled WGS sequence"/>
</dbReference>
<dbReference type="Pfam" id="PF01273">
    <property type="entry name" value="LBP_BPI_CETP"/>
    <property type="match status" value="1"/>
</dbReference>
<dbReference type="Pfam" id="PF14223">
    <property type="entry name" value="Retrotran_gag_2"/>
    <property type="match status" value="1"/>
</dbReference>
<evidence type="ECO:0000256" key="1">
    <source>
        <dbReference type="SAM" id="MobiDB-lite"/>
    </source>
</evidence>
<dbReference type="InterPro" id="IPR017942">
    <property type="entry name" value="Lipid-bd_serum_glycop_N"/>
</dbReference>
<feature type="compositionally biased region" description="Polar residues" evidence="1">
    <location>
        <begin position="8"/>
        <end position="20"/>
    </location>
</feature>
<feature type="domain" description="Lipid-binding serum glycoprotein N-terminal" evidence="2">
    <location>
        <begin position="424"/>
        <end position="506"/>
    </location>
</feature>
<sequence>MVSEREQSTTSAHETQAGNAAQLTASGNSKFFTPMKLELTVKLDHNNYLLWRQQIQAAIKGNRLSSFIDSTISAPNHKNLDGSVSETYLAWEQQDQMLLCWILSSISQELLPELVGCSTASEAWRTLEQLFTSQSRANVMQLKLQLQTLKKGGLSMTEYIMKKKSIIDALSFTGCVLTPDDKINAILGGLGPEYDSFVIPVTSMPNCYSLPEITALLLTHEVRIEQHTQVESLNVNLAMNKKGNNSQNGYGRGSGQFYNGGRIVNQGGGNLSNGGRKGRGRGRNNYNNNRPQCQICHRTGHGALRCYYRFDQSFQPQPNIQNNGGTHSTPKVSLFPPTLVSSGVVFDQPSQETLSPVASNSGSSPIHDNITASQETSQDFSIRSNQQETPTSINTSAPVNTHSMTRFRSTDQESFTSTVISQKGLDFVKDLLITQATSSMIPLRLPKIEKTVKIPVIGNVHMVASNITIYNINVLSSYVKPGDFGVVIVASGATCNLSMNWSYKYSTWVLVPILKDCFLLLFL</sequence>
<dbReference type="PANTHER" id="PTHR47481">
    <property type="match status" value="1"/>
</dbReference>
<dbReference type="EMBL" id="JAUESC010000381">
    <property type="protein sequence ID" value="KAK0590965.1"/>
    <property type="molecule type" value="Genomic_DNA"/>
</dbReference>
<accession>A0AA39VRY8</accession>